<evidence type="ECO:0000259" key="7">
    <source>
        <dbReference type="Pfam" id="PF12698"/>
    </source>
</evidence>
<accession>A0A562MZP6</accession>
<dbReference type="PANTHER" id="PTHR30294:SF29">
    <property type="entry name" value="MULTIDRUG ABC TRANSPORTER PERMEASE YBHS-RELATED"/>
    <property type="match status" value="1"/>
</dbReference>
<dbReference type="Pfam" id="PF12698">
    <property type="entry name" value="ABC2_membrane_3"/>
    <property type="match status" value="1"/>
</dbReference>
<dbReference type="InterPro" id="IPR013525">
    <property type="entry name" value="ABC2_TM"/>
</dbReference>
<proteinExistence type="predicted"/>
<dbReference type="AlphaFoldDB" id="A0A562MZP6"/>
<protein>
    <submittedName>
        <fullName evidence="8">Ribosome-dependent ATPase</fullName>
    </submittedName>
</protein>
<keyword evidence="5 6" id="KW-0472">Membrane</keyword>
<feature type="transmembrane region" description="Helical" evidence="6">
    <location>
        <begin position="72"/>
        <end position="93"/>
    </location>
</feature>
<evidence type="ECO:0000256" key="2">
    <source>
        <dbReference type="ARBA" id="ARBA00022475"/>
    </source>
</evidence>
<dbReference type="GO" id="GO:0005886">
    <property type="term" value="C:plasma membrane"/>
    <property type="evidence" value="ECO:0007669"/>
    <property type="project" value="UniProtKB-SubCell"/>
</dbReference>
<sequence>MLLLLIPSMLAVLSVVREKELGSIINFYVTPVTRFEFLLGKQIPYVVLAMLNFLLLTALAIFVFGVPFTGSFATFAAAAFLYVIVTTGMGLLLSTFMSSQISAIFGTAPITMIPASQYSGMINPVSSLEGVGAFIGQIYPMTYFVIISRGTFSKALGFGDLSSAFLPLLIAIPVLLGLGIVLLRKQAR</sequence>
<gene>
    <name evidence="8" type="ORF">IQ26_06160</name>
</gene>
<dbReference type="InterPro" id="IPR051449">
    <property type="entry name" value="ABC-2_transporter_component"/>
</dbReference>
<evidence type="ECO:0000256" key="3">
    <source>
        <dbReference type="ARBA" id="ARBA00022692"/>
    </source>
</evidence>
<feature type="domain" description="ABC-2 type transporter transmembrane" evidence="7">
    <location>
        <begin position="1"/>
        <end position="180"/>
    </location>
</feature>
<feature type="transmembrane region" description="Helical" evidence="6">
    <location>
        <begin position="42"/>
        <end position="65"/>
    </location>
</feature>
<comment type="subcellular location">
    <subcellularLocation>
        <location evidence="1">Cell membrane</location>
        <topology evidence="1">Multi-pass membrane protein</topology>
    </subcellularLocation>
</comment>
<evidence type="ECO:0000313" key="8">
    <source>
        <dbReference type="EMBL" id="TWI25326.1"/>
    </source>
</evidence>
<name>A0A562MZP6_9HYPH</name>
<reference evidence="8 9" key="1">
    <citation type="journal article" date="2015" name="Stand. Genomic Sci.">
        <title>Genomic Encyclopedia of Bacterial and Archaeal Type Strains, Phase III: the genomes of soil and plant-associated and newly described type strains.</title>
        <authorList>
            <person name="Whitman W.B."/>
            <person name="Woyke T."/>
            <person name="Klenk H.P."/>
            <person name="Zhou Y."/>
            <person name="Lilburn T.G."/>
            <person name="Beck B.J."/>
            <person name="De Vos P."/>
            <person name="Vandamme P."/>
            <person name="Eisen J.A."/>
            <person name="Garrity G."/>
            <person name="Hugenholtz P."/>
            <person name="Kyrpides N.C."/>
        </authorList>
    </citation>
    <scope>NUCLEOTIDE SEQUENCE [LARGE SCALE GENOMIC DNA]</scope>
    <source>
        <strain evidence="8 9">CGMCC 1.2546</strain>
    </source>
</reference>
<dbReference type="EMBL" id="VLKT01000052">
    <property type="protein sequence ID" value="TWI25326.1"/>
    <property type="molecule type" value="Genomic_DNA"/>
</dbReference>
<evidence type="ECO:0000256" key="5">
    <source>
        <dbReference type="ARBA" id="ARBA00023136"/>
    </source>
</evidence>
<evidence type="ECO:0000313" key="9">
    <source>
        <dbReference type="Proteomes" id="UP000317122"/>
    </source>
</evidence>
<evidence type="ECO:0000256" key="4">
    <source>
        <dbReference type="ARBA" id="ARBA00022989"/>
    </source>
</evidence>
<dbReference type="Proteomes" id="UP000317122">
    <property type="component" value="Unassembled WGS sequence"/>
</dbReference>
<evidence type="ECO:0000256" key="1">
    <source>
        <dbReference type="ARBA" id="ARBA00004651"/>
    </source>
</evidence>
<keyword evidence="9" id="KW-1185">Reference proteome</keyword>
<keyword evidence="4 6" id="KW-1133">Transmembrane helix</keyword>
<comment type="caution">
    <text evidence="8">The sequence shown here is derived from an EMBL/GenBank/DDBJ whole genome shotgun (WGS) entry which is preliminary data.</text>
</comment>
<dbReference type="PANTHER" id="PTHR30294">
    <property type="entry name" value="MEMBRANE COMPONENT OF ABC TRANSPORTER YHHJ-RELATED"/>
    <property type="match status" value="1"/>
</dbReference>
<dbReference type="GO" id="GO:0140359">
    <property type="term" value="F:ABC-type transporter activity"/>
    <property type="evidence" value="ECO:0007669"/>
    <property type="project" value="InterPro"/>
</dbReference>
<organism evidence="8 9">
    <name type="scientific">Mesorhizobium tianshanense</name>
    <dbReference type="NCBI Taxonomy" id="39844"/>
    <lineage>
        <taxon>Bacteria</taxon>
        <taxon>Pseudomonadati</taxon>
        <taxon>Pseudomonadota</taxon>
        <taxon>Alphaproteobacteria</taxon>
        <taxon>Hyphomicrobiales</taxon>
        <taxon>Phyllobacteriaceae</taxon>
        <taxon>Mesorhizobium</taxon>
    </lineage>
</organism>
<keyword evidence="3 6" id="KW-0812">Transmembrane</keyword>
<keyword evidence="2" id="KW-1003">Cell membrane</keyword>
<feature type="transmembrane region" description="Helical" evidence="6">
    <location>
        <begin position="164"/>
        <end position="183"/>
    </location>
</feature>
<evidence type="ECO:0000256" key="6">
    <source>
        <dbReference type="SAM" id="Phobius"/>
    </source>
</evidence>